<protein>
    <recommendedName>
        <fullName evidence="4">Phosphoribosyl transferase-like protein</fullName>
    </recommendedName>
</protein>
<accession>A0A4R2FAR3</accession>
<gene>
    <name evidence="2" type="ORF">EDC91_11281</name>
</gene>
<keyword evidence="3" id="KW-1185">Reference proteome</keyword>
<proteinExistence type="inferred from homology"/>
<dbReference type="InterPro" id="IPR029057">
    <property type="entry name" value="PRTase-like"/>
</dbReference>
<evidence type="ECO:0000313" key="2">
    <source>
        <dbReference type="EMBL" id="TCN84306.1"/>
    </source>
</evidence>
<sequence length="91" mass="9953">MLGQQLQLPVDDSLLQRVVATVPQAGLDGQARRRNLRGAFVLKTALPYQRIALIDDVVTTGTTVDEIARTLAPWTPDLQVWCLARAEAPGM</sequence>
<organism evidence="2 3">
    <name type="scientific">Shewanella fodinae</name>
    <dbReference type="NCBI Taxonomy" id="552357"/>
    <lineage>
        <taxon>Bacteria</taxon>
        <taxon>Pseudomonadati</taxon>
        <taxon>Pseudomonadota</taxon>
        <taxon>Gammaproteobacteria</taxon>
        <taxon>Alteromonadales</taxon>
        <taxon>Shewanellaceae</taxon>
        <taxon>Shewanella</taxon>
    </lineage>
</organism>
<dbReference type="AlphaFoldDB" id="A0A4R2FAR3"/>
<comment type="caution">
    <text evidence="2">The sequence shown here is derived from an EMBL/GenBank/DDBJ whole genome shotgun (WGS) entry which is preliminary data.</text>
</comment>
<dbReference type="PANTHER" id="PTHR47505:SF1">
    <property type="entry name" value="DNA UTILIZATION PROTEIN YHGH"/>
    <property type="match status" value="1"/>
</dbReference>
<evidence type="ECO:0000256" key="1">
    <source>
        <dbReference type="ARBA" id="ARBA00008007"/>
    </source>
</evidence>
<comment type="similarity">
    <text evidence="1">Belongs to the ComF/GntX family.</text>
</comment>
<evidence type="ECO:0008006" key="4">
    <source>
        <dbReference type="Google" id="ProtNLM"/>
    </source>
</evidence>
<dbReference type="InterPro" id="IPR051910">
    <property type="entry name" value="ComF/GntX_DNA_util-trans"/>
</dbReference>
<dbReference type="EMBL" id="SLWF01000012">
    <property type="protein sequence ID" value="TCN84306.1"/>
    <property type="molecule type" value="Genomic_DNA"/>
</dbReference>
<dbReference type="Gene3D" id="3.40.50.2020">
    <property type="match status" value="1"/>
</dbReference>
<dbReference type="PANTHER" id="PTHR47505">
    <property type="entry name" value="DNA UTILIZATION PROTEIN YHGH"/>
    <property type="match status" value="1"/>
</dbReference>
<reference evidence="2 3" key="1">
    <citation type="submission" date="2019-03" db="EMBL/GenBank/DDBJ databases">
        <title>Freshwater and sediment microbial communities from various areas in North America, analyzing microbe dynamics in response to fracking.</title>
        <authorList>
            <person name="Lamendella R."/>
        </authorList>
    </citation>
    <scope>NUCLEOTIDE SEQUENCE [LARGE SCALE GENOMIC DNA]</scope>
    <source>
        <strain evidence="2 3">74A</strain>
    </source>
</reference>
<evidence type="ECO:0000313" key="3">
    <source>
        <dbReference type="Proteomes" id="UP000294832"/>
    </source>
</evidence>
<dbReference type="SUPFAM" id="SSF53271">
    <property type="entry name" value="PRTase-like"/>
    <property type="match status" value="1"/>
</dbReference>
<dbReference type="Proteomes" id="UP000294832">
    <property type="component" value="Unassembled WGS sequence"/>
</dbReference>
<dbReference type="InterPro" id="IPR000836">
    <property type="entry name" value="PRTase_dom"/>
</dbReference>
<dbReference type="CDD" id="cd06223">
    <property type="entry name" value="PRTases_typeI"/>
    <property type="match status" value="1"/>
</dbReference>
<name>A0A4R2FAR3_9GAMM</name>